<dbReference type="AlphaFoldDB" id="A0A8E2E6K2"/>
<keyword evidence="1" id="KW-1133">Transmembrane helix</keyword>
<protein>
    <submittedName>
        <fullName evidence="3">Uncharacterized protein</fullName>
    </submittedName>
</protein>
<keyword evidence="1" id="KW-0812">Transmembrane</keyword>
<keyword evidence="4" id="KW-1185">Reference proteome</keyword>
<dbReference type="GO" id="GO:0005789">
    <property type="term" value="C:endoplasmic reticulum membrane"/>
    <property type="evidence" value="ECO:0007669"/>
    <property type="project" value="TreeGrafter"/>
</dbReference>
<sequence>MRAIPWLVLSIALVNTVNANTEKIIFLGPSPITISNVHPGLDDLRLDTLSPVGQHTLETRLSVKFPTEAEPRGVESWYLLEGLEEGRRYEVRICWPATQPTQFWLDVHQITEVFETPLLISSLAIYSEQRQDLSLEDPDYGKQDSSTISASVLFLRVHSAADYYSSNRTLMEYPPAVDVDIILDPYLLNILPQSLGPTVIYITFLAIASWFVSGAIYTWLRDIKEERKPHND</sequence>
<dbReference type="Pfam" id="PF10333">
    <property type="entry name" value="Pga1"/>
    <property type="match status" value="1"/>
</dbReference>
<feature type="chain" id="PRO_5034410502" evidence="2">
    <location>
        <begin position="20"/>
        <end position="232"/>
    </location>
</feature>
<proteinExistence type="predicted"/>
<keyword evidence="2" id="KW-0732">Signal</keyword>
<dbReference type="Proteomes" id="UP000250266">
    <property type="component" value="Unassembled WGS sequence"/>
</dbReference>
<feature type="signal peptide" evidence="2">
    <location>
        <begin position="1"/>
        <end position="19"/>
    </location>
</feature>
<dbReference type="PANTHER" id="PTHR28022">
    <property type="entry name" value="GPI MANNOSYLTRANSFERASE 2 SUBUNIT PGA1"/>
    <property type="match status" value="1"/>
</dbReference>
<evidence type="ECO:0000256" key="1">
    <source>
        <dbReference type="SAM" id="Phobius"/>
    </source>
</evidence>
<dbReference type="EMBL" id="KV745080">
    <property type="protein sequence ID" value="OCK78114.1"/>
    <property type="molecule type" value="Genomic_DNA"/>
</dbReference>
<organism evidence="3 4">
    <name type="scientific">Lepidopterella palustris CBS 459.81</name>
    <dbReference type="NCBI Taxonomy" id="1314670"/>
    <lineage>
        <taxon>Eukaryota</taxon>
        <taxon>Fungi</taxon>
        <taxon>Dikarya</taxon>
        <taxon>Ascomycota</taxon>
        <taxon>Pezizomycotina</taxon>
        <taxon>Dothideomycetes</taxon>
        <taxon>Pleosporomycetidae</taxon>
        <taxon>Mytilinidiales</taxon>
        <taxon>Argynnaceae</taxon>
        <taxon>Lepidopterella</taxon>
    </lineage>
</organism>
<reference evidence="3 4" key="1">
    <citation type="journal article" date="2016" name="Nat. Commun.">
        <title>Ectomycorrhizal ecology is imprinted in the genome of the dominant symbiotic fungus Cenococcum geophilum.</title>
        <authorList>
            <consortium name="DOE Joint Genome Institute"/>
            <person name="Peter M."/>
            <person name="Kohler A."/>
            <person name="Ohm R.A."/>
            <person name="Kuo A."/>
            <person name="Krutzmann J."/>
            <person name="Morin E."/>
            <person name="Arend M."/>
            <person name="Barry K.W."/>
            <person name="Binder M."/>
            <person name="Choi C."/>
            <person name="Clum A."/>
            <person name="Copeland A."/>
            <person name="Grisel N."/>
            <person name="Haridas S."/>
            <person name="Kipfer T."/>
            <person name="LaButti K."/>
            <person name="Lindquist E."/>
            <person name="Lipzen A."/>
            <person name="Maire R."/>
            <person name="Meier B."/>
            <person name="Mihaltcheva S."/>
            <person name="Molinier V."/>
            <person name="Murat C."/>
            <person name="Poggeler S."/>
            <person name="Quandt C.A."/>
            <person name="Sperisen C."/>
            <person name="Tritt A."/>
            <person name="Tisserant E."/>
            <person name="Crous P.W."/>
            <person name="Henrissat B."/>
            <person name="Nehls U."/>
            <person name="Egli S."/>
            <person name="Spatafora J.W."/>
            <person name="Grigoriev I.V."/>
            <person name="Martin F.M."/>
        </authorList>
    </citation>
    <scope>NUCLEOTIDE SEQUENCE [LARGE SCALE GENOMIC DNA]</scope>
    <source>
        <strain evidence="3 4">CBS 459.81</strain>
    </source>
</reference>
<accession>A0A8E2E6K2</accession>
<dbReference type="OrthoDB" id="3360032at2759"/>
<dbReference type="InterPro" id="IPR019433">
    <property type="entry name" value="GPI_ManTrfase_II_coact_Pga1"/>
</dbReference>
<gene>
    <name evidence="3" type="ORF">K432DRAFT_406743</name>
</gene>
<keyword evidence="1" id="KW-0472">Membrane</keyword>
<dbReference type="GO" id="GO:0031501">
    <property type="term" value="C:mannosyltransferase complex"/>
    <property type="evidence" value="ECO:0007669"/>
    <property type="project" value="TreeGrafter"/>
</dbReference>
<evidence type="ECO:0000256" key="2">
    <source>
        <dbReference type="SAM" id="SignalP"/>
    </source>
</evidence>
<dbReference type="GO" id="GO:0000030">
    <property type="term" value="F:mannosyltransferase activity"/>
    <property type="evidence" value="ECO:0007669"/>
    <property type="project" value="TreeGrafter"/>
</dbReference>
<evidence type="ECO:0000313" key="3">
    <source>
        <dbReference type="EMBL" id="OCK78114.1"/>
    </source>
</evidence>
<feature type="transmembrane region" description="Helical" evidence="1">
    <location>
        <begin position="199"/>
        <end position="220"/>
    </location>
</feature>
<dbReference type="PANTHER" id="PTHR28022:SF1">
    <property type="entry name" value="GPI MANNOSYLTRANSFERASE 2 SUBUNIT PGA1"/>
    <property type="match status" value="1"/>
</dbReference>
<dbReference type="GO" id="GO:0006506">
    <property type="term" value="P:GPI anchor biosynthetic process"/>
    <property type="evidence" value="ECO:0007669"/>
    <property type="project" value="TreeGrafter"/>
</dbReference>
<name>A0A8E2E6K2_9PEZI</name>
<evidence type="ECO:0000313" key="4">
    <source>
        <dbReference type="Proteomes" id="UP000250266"/>
    </source>
</evidence>